<evidence type="ECO:0000256" key="2">
    <source>
        <dbReference type="SAM" id="Phobius"/>
    </source>
</evidence>
<evidence type="ECO:0000256" key="1">
    <source>
        <dbReference type="SAM" id="MobiDB-lite"/>
    </source>
</evidence>
<evidence type="ECO:0008006" key="5">
    <source>
        <dbReference type="Google" id="ProtNLM"/>
    </source>
</evidence>
<feature type="compositionally biased region" description="Basic residues" evidence="1">
    <location>
        <begin position="57"/>
        <end position="79"/>
    </location>
</feature>
<keyword evidence="2" id="KW-0812">Transmembrane</keyword>
<proteinExistence type="predicted"/>
<dbReference type="RefSeq" id="WP_224974285.1">
    <property type="nucleotide sequence ID" value="NZ_JAYJJU010000037.1"/>
</dbReference>
<comment type="caution">
    <text evidence="3">The sequence shown here is derived from an EMBL/GenBank/DDBJ whole genome shotgun (WGS) entry which is preliminary data.</text>
</comment>
<organism evidence="3 4">
    <name type="scientific">[Mycobacterium] nativiensis</name>
    <dbReference type="NCBI Taxonomy" id="2855503"/>
    <lineage>
        <taxon>Bacteria</taxon>
        <taxon>Bacillati</taxon>
        <taxon>Actinomycetota</taxon>
        <taxon>Actinomycetes</taxon>
        <taxon>Mycobacteriales</taxon>
        <taxon>Mycobacteriaceae</taxon>
        <taxon>Mycolicibacter</taxon>
    </lineage>
</organism>
<feature type="region of interest" description="Disordered" evidence="1">
    <location>
        <begin position="57"/>
        <end position="111"/>
    </location>
</feature>
<keyword evidence="4" id="KW-1185">Reference proteome</keyword>
<sequence>MSETPQPAPAPTAPPAPSEPKPYWVYRLAAWVAIVAGIVFIVSSIFLAGVYASGGMRGHHCHHGHHGHHHGAMFHKGPHRGPGPMMQGPEGEGPGELPPSVTKPPAPAPGR</sequence>
<keyword evidence="2" id="KW-0472">Membrane</keyword>
<feature type="compositionally biased region" description="Pro residues" evidence="1">
    <location>
        <begin position="101"/>
        <end position="111"/>
    </location>
</feature>
<dbReference type="EMBL" id="JAYJJU010000037">
    <property type="protein sequence ID" value="MEB3034645.1"/>
    <property type="molecule type" value="Genomic_DNA"/>
</dbReference>
<keyword evidence="2" id="KW-1133">Transmembrane helix</keyword>
<name>A0ABU5Y359_9MYCO</name>
<accession>A0ABU5Y359</accession>
<evidence type="ECO:0000313" key="4">
    <source>
        <dbReference type="Proteomes" id="UP001298593"/>
    </source>
</evidence>
<feature type="transmembrane region" description="Helical" evidence="2">
    <location>
        <begin position="28"/>
        <end position="52"/>
    </location>
</feature>
<gene>
    <name evidence="3" type="ORF">KV113_24200</name>
</gene>
<protein>
    <recommendedName>
        <fullName evidence="5">Proline rich protein</fullName>
    </recommendedName>
</protein>
<dbReference type="Proteomes" id="UP001298593">
    <property type="component" value="Unassembled WGS sequence"/>
</dbReference>
<evidence type="ECO:0000313" key="3">
    <source>
        <dbReference type="EMBL" id="MEB3034645.1"/>
    </source>
</evidence>
<reference evidence="3 4" key="1">
    <citation type="submission" date="2023-12" db="EMBL/GenBank/DDBJ databases">
        <title>Description of new species of Mycobacterium terrae complex isolated from sewage at the Sao Paulo Zoological Park Foundation in Brazil.</title>
        <authorList>
            <person name="Romagnoli C.L."/>
            <person name="Conceicao E.C."/>
            <person name="Machado E."/>
            <person name="Barreto L.B.P.F."/>
            <person name="Sharma A."/>
            <person name="Silva N.M."/>
            <person name="Marques L.E."/>
            <person name="Juliana M.A."/>
            <person name="Lourenco M.C.S."/>
            <person name="Digiampietri L.A."/>
            <person name="Suffys P.N."/>
            <person name="Viana-Niero C."/>
        </authorList>
    </citation>
    <scope>NUCLEOTIDE SEQUENCE [LARGE SCALE GENOMIC DNA]</scope>
    <source>
        <strain evidence="3 4">MYC340</strain>
    </source>
</reference>